<sequence>MDQIQAIREKQGCDRFVATWRPGADSIQGLFAEDKLPNQHRSTQHLSRRGIINMAASRGTSPIPPIVLGVLNTDSVYLLTLTAASRSQCEWPQKLQPKTVLQRSTGFKVSLMAPSEDAVS</sequence>
<organism evidence="1 2">
    <name type="scientific">Pleuronectes platessa</name>
    <name type="common">European plaice</name>
    <dbReference type="NCBI Taxonomy" id="8262"/>
    <lineage>
        <taxon>Eukaryota</taxon>
        <taxon>Metazoa</taxon>
        <taxon>Chordata</taxon>
        <taxon>Craniata</taxon>
        <taxon>Vertebrata</taxon>
        <taxon>Euteleostomi</taxon>
        <taxon>Actinopterygii</taxon>
        <taxon>Neopterygii</taxon>
        <taxon>Teleostei</taxon>
        <taxon>Neoteleostei</taxon>
        <taxon>Acanthomorphata</taxon>
        <taxon>Carangaria</taxon>
        <taxon>Pleuronectiformes</taxon>
        <taxon>Pleuronectoidei</taxon>
        <taxon>Pleuronectidae</taxon>
        <taxon>Pleuronectes</taxon>
    </lineage>
</organism>
<gene>
    <name evidence="1" type="ORF">PLEPLA_LOCUS36754</name>
</gene>
<reference evidence="1" key="1">
    <citation type="submission" date="2020-03" db="EMBL/GenBank/DDBJ databases">
        <authorList>
            <person name="Weist P."/>
        </authorList>
    </citation>
    <scope>NUCLEOTIDE SEQUENCE</scope>
</reference>
<comment type="caution">
    <text evidence="1">The sequence shown here is derived from an EMBL/GenBank/DDBJ whole genome shotgun (WGS) entry which is preliminary data.</text>
</comment>
<evidence type="ECO:0000313" key="2">
    <source>
        <dbReference type="Proteomes" id="UP001153269"/>
    </source>
</evidence>
<name>A0A9N7VFT1_PLEPL</name>
<keyword evidence="2" id="KW-1185">Reference proteome</keyword>
<evidence type="ECO:0000313" key="1">
    <source>
        <dbReference type="EMBL" id="CAB1449074.1"/>
    </source>
</evidence>
<dbReference type="AlphaFoldDB" id="A0A9N7VFT1"/>
<proteinExistence type="predicted"/>
<accession>A0A9N7VFT1</accession>
<dbReference type="EMBL" id="CADEAL010004000">
    <property type="protein sequence ID" value="CAB1449074.1"/>
    <property type="molecule type" value="Genomic_DNA"/>
</dbReference>
<dbReference type="Proteomes" id="UP001153269">
    <property type="component" value="Unassembled WGS sequence"/>
</dbReference>
<protein>
    <submittedName>
        <fullName evidence="1">Uncharacterized protein</fullName>
    </submittedName>
</protein>